<reference evidence="3" key="1">
    <citation type="journal article" date="2019" name="Int. J. Syst. Evol. Microbiol.">
        <title>The Global Catalogue of Microorganisms (GCM) 10K type strain sequencing project: providing services to taxonomists for standard genome sequencing and annotation.</title>
        <authorList>
            <consortium name="The Broad Institute Genomics Platform"/>
            <consortium name="The Broad Institute Genome Sequencing Center for Infectious Disease"/>
            <person name="Wu L."/>
            <person name="Ma J."/>
        </authorList>
    </citation>
    <scope>NUCLEOTIDE SEQUENCE [LARGE SCALE GENOMIC DNA]</scope>
    <source>
        <strain evidence="3">CGMCC 1.15043</strain>
    </source>
</reference>
<dbReference type="RefSeq" id="WP_189011355.1">
    <property type="nucleotide sequence ID" value="NZ_BMHE01000008.1"/>
</dbReference>
<protein>
    <recommendedName>
        <fullName evidence="1">Beta-lactamase-related domain-containing protein</fullName>
    </recommendedName>
</protein>
<keyword evidence="3" id="KW-1185">Reference proteome</keyword>
<comment type="caution">
    <text evidence="2">The sequence shown here is derived from an EMBL/GenBank/DDBJ whole genome shotgun (WGS) entry which is preliminary data.</text>
</comment>
<dbReference type="InterPro" id="IPR050491">
    <property type="entry name" value="AmpC-like"/>
</dbReference>
<dbReference type="EMBL" id="BMHE01000008">
    <property type="protein sequence ID" value="GFZ76008.1"/>
    <property type="molecule type" value="Genomic_DNA"/>
</dbReference>
<name>A0ABQ1EKL6_9BACL</name>
<dbReference type="PANTHER" id="PTHR46825">
    <property type="entry name" value="D-ALANYL-D-ALANINE-CARBOXYPEPTIDASE/ENDOPEPTIDASE AMPH"/>
    <property type="match status" value="1"/>
</dbReference>
<accession>A0ABQ1EKL6</accession>
<sequence>MNKSYIDKLQKYVNQYLDSWDFFGVIQVIQKGEVVFERSGGYACLELGITNHVESRFSLASVSKQFTAFAIMLLHDRKQLDIDQPANRYLPPNMKISDQITVHHLLSHTSGLYNYINFESNFFGEENRLSYSKDEFFAKYINRQPTHNPSERYDYNNSNYHLLAWIIEHVSDMSYDEFLSRNIFEPLHMAHTTVDDGDKIIDGRSFNYVIDYDRYIKAPYSNEKFSIGAGAIVSNCEDLFKWYQCLRDRKMLSEEAHNRFFRENLNHYCYGLEHSYMYGTDKFSHGGDNMGITTYMQSFFDEDLCIIILSNNECINQYKLGNVISDILHGVEVDAPAKFQEISLSQNKQEHYCGTYLKNKIQIELINGKFYFTRFKGNLHIEIYPVGEDQFARRYYDQFKPYQITFDQNNKPQFFGYTLQDRARKDNLAEGTI</sequence>
<feature type="domain" description="Beta-lactamase-related" evidence="1">
    <location>
        <begin position="13"/>
        <end position="312"/>
    </location>
</feature>
<dbReference type="Gene3D" id="3.40.710.10">
    <property type="entry name" value="DD-peptidase/beta-lactamase superfamily"/>
    <property type="match status" value="1"/>
</dbReference>
<dbReference type="PANTHER" id="PTHR46825:SF9">
    <property type="entry name" value="BETA-LACTAMASE-RELATED DOMAIN-CONTAINING PROTEIN"/>
    <property type="match status" value="1"/>
</dbReference>
<proteinExistence type="predicted"/>
<gene>
    <name evidence="2" type="ORF">GCM10008018_21760</name>
</gene>
<dbReference type="SUPFAM" id="SSF56601">
    <property type="entry name" value="beta-lactamase/transpeptidase-like"/>
    <property type="match status" value="1"/>
</dbReference>
<organism evidence="2 3">
    <name type="scientific">Paenibacillus marchantiophytorum</name>
    <dbReference type="NCBI Taxonomy" id="1619310"/>
    <lineage>
        <taxon>Bacteria</taxon>
        <taxon>Bacillati</taxon>
        <taxon>Bacillota</taxon>
        <taxon>Bacilli</taxon>
        <taxon>Bacillales</taxon>
        <taxon>Paenibacillaceae</taxon>
        <taxon>Paenibacillus</taxon>
    </lineage>
</organism>
<evidence type="ECO:0000313" key="3">
    <source>
        <dbReference type="Proteomes" id="UP000615455"/>
    </source>
</evidence>
<dbReference type="Proteomes" id="UP000615455">
    <property type="component" value="Unassembled WGS sequence"/>
</dbReference>
<evidence type="ECO:0000259" key="1">
    <source>
        <dbReference type="Pfam" id="PF00144"/>
    </source>
</evidence>
<dbReference type="InterPro" id="IPR001466">
    <property type="entry name" value="Beta-lactam-related"/>
</dbReference>
<dbReference type="Pfam" id="PF00144">
    <property type="entry name" value="Beta-lactamase"/>
    <property type="match status" value="1"/>
</dbReference>
<dbReference type="InterPro" id="IPR012338">
    <property type="entry name" value="Beta-lactam/transpept-like"/>
</dbReference>
<evidence type="ECO:0000313" key="2">
    <source>
        <dbReference type="EMBL" id="GFZ76008.1"/>
    </source>
</evidence>